<dbReference type="AlphaFoldDB" id="A0A182P8T6"/>
<reference evidence="3" key="1">
    <citation type="submission" date="2013-03" db="EMBL/GenBank/DDBJ databases">
        <title>The Genome Sequence of Anopheles epiroticus epiroticus2.</title>
        <authorList>
            <consortium name="The Broad Institute Genomics Platform"/>
            <person name="Neafsey D.E."/>
            <person name="Howell P."/>
            <person name="Walker B."/>
            <person name="Young S.K."/>
            <person name="Zeng Q."/>
            <person name="Gargeya S."/>
            <person name="Fitzgerald M."/>
            <person name="Haas B."/>
            <person name="Abouelleil A."/>
            <person name="Allen A.W."/>
            <person name="Alvarado L."/>
            <person name="Arachchi H.M."/>
            <person name="Berlin A.M."/>
            <person name="Chapman S.B."/>
            <person name="Gainer-Dewar J."/>
            <person name="Goldberg J."/>
            <person name="Griggs A."/>
            <person name="Gujja S."/>
            <person name="Hansen M."/>
            <person name="Howarth C."/>
            <person name="Imamovic A."/>
            <person name="Ireland A."/>
            <person name="Larimer J."/>
            <person name="McCowan C."/>
            <person name="Murphy C."/>
            <person name="Pearson M."/>
            <person name="Poon T.W."/>
            <person name="Priest M."/>
            <person name="Roberts A."/>
            <person name="Saif S."/>
            <person name="Shea T."/>
            <person name="Sisk P."/>
            <person name="Sykes S."/>
            <person name="Wortman J."/>
            <person name="Nusbaum C."/>
            <person name="Birren B."/>
        </authorList>
    </citation>
    <scope>NUCLEOTIDE SEQUENCE [LARGE SCALE GENOMIC DNA]</scope>
    <source>
        <strain evidence="3">Epiroticus2</strain>
    </source>
</reference>
<dbReference type="Proteomes" id="UP000075885">
    <property type="component" value="Unassembled WGS sequence"/>
</dbReference>
<keyword evidence="3" id="KW-1185">Reference proteome</keyword>
<organism evidence="2 3">
    <name type="scientific">Anopheles epiroticus</name>
    <dbReference type="NCBI Taxonomy" id="199890"/>
    <lineage>
        <taxon>Eukaryota</taxon>
        <taxon>Metazoa</taxon>
        <taxon>Ecdysozoa</taxon>
        <taxon>Arthropoda</taxon>
        <taxon>Hexapoda</taxon>
        <taxon>Insecta</taxon>
        <taxon>Pterygota</taxon>
        <taxon>Neoptera</taxon>
        <taxon>Endopterygota</taxon>
        <taxon>Diptera</taxon>
        <taxon>Nematocera</taxon>
        <taxon>Culicoidea</taxon>
        <taxon>Culicidae</taxon>
        <taxon>Anophelinae</taxon>
        <taxon>Anopheles</taxon>
    </lineage>
</organism>
<dbReference type="EnsemblMetazoa" id="AEPI003340-RA">
    <property type="protein sequence ID" value="AEPI003340-PA"/>
    <property type="gene ID" value="AEPI003340"/>
</dbReference>
<evidence type="ECO:0000256" key="1">
    <source>
        <dbReference type="SAM" id="MobiDB-lite"/>
    </source>
</evidence>
<name>A0A182P8T6_9DIPT</name>
<proteinExistence type="predicted"/>
<dbReference type="VEuPathDB" id="VectorBase:AEPI003340"/>
<feature type="region of interest" description="Disordered" evidence="1">
    <location>
        <begin position="1"/>
        <end position="61"/>
    </location>
</feature>
<evidence type="ECO:0000313" key="3">
    <source>
        <dbReference type="Proteomes" id="UP000075885"/>
    </source>
</evidence>
<reference evidence="2" key="2">
    <citation type="submission" date="2020-05" db="UniProtKB">
        <authorList>
            <consortium name="EnsemblMetazoa"/>
        </authorList>
    </citation>
    <scope>IDENTIFICATION</scope>
    <source>
        <strain evidence="2">Epiroticus2</strain>
    </source>
</reference>
<evidence type="ECO:0000313" key="2">
    <source>
        <dbReference type="EnsemblMetazoa" id="AEPI003340-PA"/>
    </source>
</evidence>
<accession>A0A182P8T6</accession>
<feature type="compositionally biased region" description="Basic and acidic residues" evidence="1">
    <location>
        <begin position="41"/>
        <end position="53"/>
    </location>
</feature>
<sequence>MDGSSVSPLPCEAPLAMMESEKTPPRSPSQHDMPPPPDENASERQRSGKEWMRELSASRTSELGDIKRYSRNRESVMLEMLITFATLHR</sequence>
<protein>
    <submittedName>
        <fullName evidence="2">Uncharacterized protein</fullName>
    </submittedName>
</protein>